<dbReference type="InterPro" id="IPR015443">
    <property type="entry name" value="Aldose_1-epimerase"/>
</dbReference>
<evidence type="ECO:0000256" key="2">
    <source>
        <dbReference type="ARBA" id="ARBA00006206"/>
    </source>
</evidence>
<dbReference type="UniPathway" id="UPA00242"/>
<dbReference type="GO" id="GO:0005737">
    <property type="term" value="C:cytoplasm"/>
    <property type="evidence" value="ECO:0007669"/>
    <property type="project" value="TreeGrafter"/>
</dbReference>
<dbReference type="PANTHER" id="PTHR10091">
    <property type="entry name" value="ALDOSE-1-EPIMERASE"/>
    <property type="match status" value="1"/>
</dbReference>
<proteinExistence type="inferred from homology"/>
<dbReference type="InterPro" id="IPR014718">
    <property type="entry name" value="GH-type_carb-bd"/>
</dbReference>
<evidence type="ECO:0000256" key="5">
    <source>
        <dbReference type="PIRNR" id="PIRNR005096"/>
    </source>
</evidence>
<keyword evidence="3 5" id="KW-0413">Isomerase</keyword>
<dbReference type="EMBL" id="SAUY01000012">
    <property type="protein sequence ID" value="RWR31239.1"/>
    <property type="molecule type" value="Genomic_DNA"/>
</dbReference>
<feature type="binding site" evidence="7">
    <location>
        <position position="247"/>
    </location>
    <ligand>
        <name>beta-D-galactose</name>
        <dbReference type="ChEBI" id="CHEBI:27667"/>
    </ligand>
</feature>
<dbReference type="InterPro" id="IPR011013">
    <property type="entry name" value="Gal_mutarotase_sf_dom"/>
</dbReference>
<evidence type="ECO:0000256" key="6">
    <source>
        <dbReference type="PIRSR" id="PIRSR005096-1"/>
    </source>
</evidence>
<comment type="similarity">
    <text evidence="2 5">Belongs to the aldose epimerase family.</text>
</comment>
<evidence type="ECO:0000313" key="10">
    <source>
        <dbReference type="Proteomes" id="UP000284451"/>
    </source>
</evidence>
<evidence type="ECO:0000256" key="4">
    <source>
        <dbReference type="ARBA" id="ARBA00023277"/>
    </source>
</evidence>
<evidence type="ECO:0000313" key="9">
    <source>
        <dbReference type="EMBL" id="RWR31239.1"/>
    </source>
</evidence>
<dbReference type="GO" id="GO:0004034">
    <property type="term" value="F:aldose 1-epimerase activity"/>
    <property type="evidence" value="ECO:0007669"/>
    <property type="project" value="UniProtKB-EC"/>
</dbReference>
<dbReference type="GO" id="GO:0030246">
    <property type="term" value="F:carbohydrate binding"/>
    <property type="evidence" value="ECO:0007669"/>
    <property type="project" value="InterPro"/>
</dbReference>
<dbReference type="Proteomes" id="UP000284451">
    <property type="component" value="Unassembled WGS sequence"/>
</dbReference>
<dbReference type="Pfam" id="PF01263">
    <property type="entry name" value="Aldose_epim"/>
    <property type="match status" value="1"/>
</dbReference>
<dbReference type="AlphaFoldDB" id="A0A443KEE2"/>
<sequence length="341" mass="36605">MIEHFGLMPDGIPVPRVTLRSGGVTARIIAFGAALQSLDVPDRHGQIDDIVLGHDDLEGYLRHRSFFGATIGRVANRVAGGRFLLDGREVLLAANEGATTLHGGPEGFDRRLWTVSDATERSVTLALVSADGDQGFPGELRARVTYGLEETPHGPVLTILHEAETDAPTPVAMTNHSFFALAGAKGLAERPRSALEYRLTVAASRYLPVDAALIPHDPISVTATPFDFRRGRQPLTAMRSGTTPGYDHCLCLDSGQAELSDPVSGRRMLLHTDQPGLQVYTGGFLDGSVAGKSGRAYQENDAICLEPQSLPNAVNGPDAESVVLRPGETHRNWMRLTFLAG</sequence>
<keyword evidence="4 5" id="KW-0119">Carbohydrate metabolism</keyword>
<comment type="caution">
    <text evidence="9">The sequence shown here is derived from an EMBL/GenBank/DDBJ whole genome shotgun (WGS) entry which is preliminary data.</text>
</comment>
<dbReference type="Gene3D" id="2.70.98.10">
    <property type="match status" value="1"/>
</dbReference>
<protein>
    <recommendedName>
        <fullName evidence="5">Aldose 1-epimerase</fullName>
        <ecNumber evidence="5">5.1.3.3</ecNumber>
    </recommendedName>
</protein>
<feature type="active site" description="Proton acceptor" evidence="6">
    <location>
        <position position="306"/>
    </location>
</feature>
<dbReference type="PIRSF" id="PIRSF005096">
    <property type="entry name" value="GALM"/>
    <property type="match status" value="1"/>
</dbReference>
<dbReference type="InterPro" id="IPR008183">
    <property type="entry name" value="Aldose_1/G6P_1-epimerase"/>
</dbReference>
<dbReference type="GO" id="GO:0033499">
    <property type="term" value="P:galactose catabolic process via UDP-galactose, Leloir pathway"/>
    <property type="evidence" value="ECO:0007669"/>
    <property type="project" value="TreeGrafter"/>
</dbReference>
<organism evidence="9 10">
    <name type="scientific">Paenirhodobacter populi</name>
    <dbReference type="NCBI Taxonomy" id="2306993"/>
    <lineage>
        <taxon>Bacteria</taxon>
        <taxon>Pseudomonadati</taxon>
        <taxon>Pseudomonadota</taxon>
        <taxon>Alphaproteobacteria</taxon>
        <taxon>Rhodobacterales</taxon>
        <taxon>Rhodobacter group</taxon>
        <taxon>Paenirhodobacter</taxon>
    </lineage>
</organism>
<feature type="binding site" evidence="8">
    <location>
        <begin position="76"/>
        <end position="77"/>
    </location>
    <ligand>
        <name>beta-D-galactose</name>
        <dbReference type="ChEBI" id="CHEBI:27667"/>
    </ligand>
</feature>
<dbReference type="PANTHER" id="PTHR10091:SF0">
    <property type="entry name" value="GALACTOSE MUTAROTASE"/>
    <property type="match status" value="1"/>
</dbReference>
<dbReference type="RefSeq" id="WP_128232432.1">
    <property type="nucleotide sequence ID" value="NZ_SAUY01000012.1"/>
</dbReference>
<gene>
    <name evidence="9" type="ORF">D2T29_10970</name>
</gene>
<dbReference type="SUPFAM" id="SSF74650">
    <property type="entry name" value="Galactose mutarotase-like"/>
    <property type="match status" value="1"/>
</dbReference>
<evidence type="ECO:0000256" key="7">
    <source>
        <dbReference type="PIRSR" id="PIRSR005096-2"/>
    </source>
</evidence>
<dbReference type="InterPro" id="IPR047215">
    <property type="entry name" value="Galactose_mutarotase-like"/>
</dbReference>
<reference evidence="9 10" key="2">
    <citation type="submission" date="2019-01" db="EMBL/GenBank/DDBJ databases">
        <authorList>
            <person name="Li Y."/>
        </authorList>
    </citation>
    <scope>NUCLEOTIDE SEQUENCE [LARGE SCALE GENOMIC DNA]</scope>
    <source>
        <strain evidence="9 10">07D10-4-3</strain>
    </source>
</reference>
<dbReference type="EC" id="5.1.3.3" evidence="5"/>
<accession>A0A443KEE2</accession>
<comment type="pathway">
    <text evidence="1 5">Carbohydrate metabolism; hexose metabolism.</text>
</comment>
<reference evidence="9 10" key="1">
    <citation type="submission" date="2019-01" db="EMBL/GenBank/DDBJ databases">
        <title>Sinorhodobacter populi sp. nov. isolated from the symptomatic bark tissue of Populus euramericana canker.</title>
        <authorList>
            <person name="Xu G."/>
        </authorList>
    </citation>
    <scope>NUCLEOTIDE SEQUENCE [LARGE SCALE GENOMIC DNA]</scope>
    <source>
        <strain evidence="9 10">07D10-4-3</strain>
    </source>
</reference>
<evidence type="ECO:0000256" key="1">
    <source>
        <dbReference type="ARBA" id="ARBA00005028"/>
    </source>
</evidence>
<comment type="catalytic activity">
    <reaction evidence="5">
        <text>alpha-D-glucose = beta-D-glucose</text>
        <dbReference type="Rhea" id="RHEA:10264"/>
        <dbReference type="ChEBI" id="CHEBI:15903"/>
        <dbReference type="ChEBI" id="CHEBI:17925"/>
        <dbReference type="EC" id="5.1.3.3"/>
    </reaction>
</comment>
<name>A0A443KEE2_9RHOB</name>
<evidence type="ECO:0000256" key="3">
    <source>
        <dbReference type="ARBA" id="ARBA00023235"/>
    </source>
</evidence>
<dbReference type="NCBIfam" id="NF008277">
    <property type="entry name" value="PRK11055.1"/>
    <property type="match status" value="1"/>
</dbReference>
<dbReference type="CDD" id="cd09019">
    <property type="entry name" value="galactose_mutarotase_like"/>
    <property type="match status" value="1"/>
</dbReference>
<feature type="active site" description="Proton donor" evidence="6">
    <location>
        <position position="176"/>
    </location>
</feature>
<dbReference type="GO" id="GO:0006006">
    <property type="term" value="P:glucose metabolic process"/>
    <property type="evidence" value="ECO:0007669"/>
    <property type="project" value="TreeGrafter"/>
</dbReference>
<evidence type="ECO:0000256" key="8">
    <source>
        <dbReference type="PIRSR" id="PIRSR005096-3"/>
    </source>
</evidence>